<keyword evidence="11" id="KW-0256">Endoplasmic reticulum</keyword>
<dbReference type="Gene3D" id="3.30.40.10">
    <property type="entry name" value="Zinc/RING finger domain, C3HC4 (zinc finger)"/>
    <property type="match status" value="1"/>
</dbReference>
<evidence type="ECO:0000256" key="10">
    <source>
        <dbReference type="PROSITE-ProRule" id="PRU00175"/>
    </source>
</evidence>
<evidence type="ECO:0000256" key="11">
    <source>
        <dbReference type="RuleBase" id="RU369090"/>
    </source>
</evidence>
<evidence type="ECO:0000256" key="6">
    <source>
        <dbReference type="ARBA" id="ARBA00022771"/>
    </source>
</evidence>
<dbReference type="InterPro" id="IPR045103">
    <property type="entry name" value="RNF5/RNF185-like"/>
</dbReference>
<evidence type="ECO:0000256" key="8">
    <source>
        <dbReference type="ARBA" id="ARBA00022833"/>
    </source>
</evidence>
<keyword evidence="15" id="KW-1185">Reference proteome</keyword>
<keyword evidence="4 11" id="KW-0808">Transferase</keyword>
<proteinExistence type="predicted"/>
<feature type="region of interest" description="Disordered" evidence="12">
    <location>
        <begin position="194"/>
        <end position="213"/>
    </location>
</feature>
<evidence type="ECO:0000313" key="14">
    <source>
        <dbReference type="EMBL" id="CAK9169955.1"/>
    </source>
</evidence>
<evidence type="ECO:0000256" key="3">
    <source>
        <dbReference type="ARBA" id="ARBA00004906"/>
    </source>
</evidence>
<evidence type="ECO:0000259" key="13">
    <source>
        <dbReference type="PROSITE" id="PS50089"/>
    </source>
</evidence>
<protein>
    <recommendedName>
        <fullName evidence="11">E3 ubiquitin-protein ligase RMA</fullName>
        <ecNumber evidence="11">2.3.2.27</ecNumber>
    </recommendedName>
    <alternativeName>
        <fullName evidence="11">Protein RING membrane-anchor</fullName>
    </alternativeName>
    <alternativeName>
        <fullName evidence="11">RING-type E3 ubiquitin transferase RMA</fullName>
    </alternativeName>
</protein>
<comment type="subcellular location">
    <subcellularLocation>
        <location evidence="2">Endomembrane system</location>
    </subcellularLocation>
    <subcellularLocation>
        <location evidence="11">Endoplasmic reticulum membrane</location>
        <topology evidence="11">Single-pass type IV membrane protein</topology>
    </subcellularLocation>
</comment>
<organism evidence="14 15">
    <name type="scientific">Ilex paraguariensis</name>
    <name type="common">yerba mate</name>
    <dbReference type="NCBI Taxonomy" id="185542"/>
    <lineage>
        <taxon>Eukaryota</taxon>
        <taxon>Viridiplantae</taxon>
        <taxon>Streptophyta</taxon>
        <taxon>Embryophyta</taxon>
        <taxon>Tracheophyta</taxon>
        <taxon>Spermatophyta</taxon>
        <taxon>Magnoliopsida</taxon>
        <taxon>eudicotyledons</taxon>
        <taxon>Gunneridae</taxon>
        <taxon>Pentapetalae</taxon>
        <taxon>asterids</taxon>
        <taxon>campanulids</taxon>
        <taxon>Aquifoliales</taxon>
        <taxon>Aquifoliaceae</taxon>
        <taxon>Ilex</taxon>
    </lineage>
</organism>
<accession>A0ABC8TKG8</accession>
<feature type="compositionally biased region" description="Basic and acidic residues" evidence="12">
    <location>
        <begin position="399"/>
        <end position="416"/>
    </location>
</feature>
<dbReference type="GO" id="GO:0008270">
    <property type="term" value="F:zinc ion binding"/>
    <property type="evidence" value="ECO:0007669"/>
    <property type="project" value="UniProtKB-KW"/>
</dbReference>
<dbReference type="EMBL" id="CAUOFW020005403">
    <property type="protein sequence ID" value="CAK9169955.1"/>
    <property type="molecule type" value="Genomic_DNA"/>
</dbReference>
<dbReference type="GO" id="GO:0061630">
    <property type="term" value="F:ubiquitin protein ligase activity"/>
    <property type="evidence" value="ECO:0007669"/>
    <property type="project" value="UniProtKB-UniRule"/>
</dbReference>
<evidence type="ECO:0000313" key="15">
    <source>
        <dbReference type="Proteomes" id="UP001642360"/>
    </source>
</evidence>
<keyword evidence="6 10" id="KW-0863">Zinc-finger</keyword>
<dbReference type="PANTHER" id="PTHR12313">
    <property type="entry name" value="E3 UBIQUITIN-PROTEIN LIGASE RNF5-RELATED"/>
    <property type="match status" value="1"/>
</dbReference>
<dbReference type="InterPro" id="IPR018957">
    <property type="entry name" value="Znf_C3HC4_RING-type"/>
</dbReference>
<dbReference type="CDD" id="cd16745">
    <property type="entry name" value="RING-HC_AtRMA-like"/>
    <property type="match status" value="1"/>
</dbReference>
<evidence type="ECO:0000256" key="12">
    <source>
        <dbReference type="SAM" id="MobiDB-lite"/>
    </source>
</evidence>
<dbReference type="PROSITE" id="PS50089">
    <property type="entry name" value="ZF_RING_2"/>
    <property type="match status" value="1"/>
</dbReference>
<dbReference type="InterPro" id="IPR017907">
    <property type="entry name" value="Znf_RING_CS"/>
</dbReference>
<comment type="caution">
    <text evidence="14">The sequence shown here is derived from an EMBL/GenBank/DDBJ whole genome shotgun (WGS) entry which is preliminary data.</text>
</comment>
<comment type="pathway">
    <text evidence="3 11">Protein modification; protein ubiquitination.</text>
</comment>
<comment type="catalytic activity">
    <reaction evidence="1 11">
        <text>S-ubiquitinyl-[E2 ubiquitin-conjugating enzyme]-L-cysteine + [acceptor protein]-L-lysine = [E2 ubiquitin-conjugating enzyme]-L-cysteine + N(6)-ubiquitinyl-[acceptor protein]-L-lysine.</text>
        <dbReference type="EC" id="2.3.2.27"/>
    </reaction>
</comment>
<dbReference type="PROSITE" id="PS00518">
    <property type="entry name" value="ZF_RING_1"/>
    <property type="match status" value="1"/>
</dbReference>
<keyword evidence="7 11" id="KW-0833">Ubl conjugation pathway</keyword>
<dbReference type="GO" id="GO:0005789">
    <property type="term" value="C:endoplasmic reticulum membrane"/>
    <property type="evidence" value="ECO:0007669"/>
    <property type="project" value="UniProtKB-SubCell"/>
</dbReference>
<comment type="function">
    <text evidence="11">E3 ubiquitin-protein ligase.</text>
</comment>
<dbReference type="Pfam" id="PF00097">
    <property type="entry name" value="zf-C3HC4"/>
    <property type="match status" value="1"/>
</dbReference>
<dbReference type="SMART" id="SM00184">
    <property type="entry name" value="RING"/>
    <property type="match status" value="1"/>
</dbReference>
<feature type="region of interest" description="Disordered" evidence="12">
    <location>
        <begin position="391"/>
        <end position="423"/>
    </location>
</feature>
<sequence length="423" mass="47892">MGDNYETPNIVNLDLNVRPDVQSSPENEPGPELLSHVSMNLEDFLDGPVHRLRDAGRQRRQRWRSLRRQIFVPPETRNMAMEVWMGMQIGEGSVAAEERPTEAAKVCDDNNLLEREALGKKEDDQRGNGNEGSFFDCSICLDLARDPVVTCCGHLFCWPCIYRWLHVHSDAKECPVCKGAVTIKNVTPIYGRANNSHEPELDSNTKIPHRPQARRVESWRETIQRAGSTVPMEEMIRHLGRRFDWTQDLMQVEPQNPDGPLESPERSSSFVNRYLTTRGMHGEQNMAVPPDDLVDLTQSNPTNFGMGENRSLSSPLYRRPHLHRSPAVSNLVALSSDERLTLPYLHASLLGRNQEQPPPTDNRESLSSIAAVILSEIQTLDTAGEIDSRLSFSTSSPRRRNDSLRVSEGDSVDSRAPRRRRFN</sequence>
<evidence type="ECO:0000256" key="2">
    <source>
        <dbReference type="ARBA" id="ARBA00004308"/>
    </source>
</evidence>
<keyword evidence="5 11" id="KW-0479">Metal-binding</keyword>
<dbReference type="InterPro" id="IPR013083">
    <property type="entry name" value="Znf_RING/FYVE/PHD"/>
</dbReference>
<reference evidence="14 15" key="1">
    <citation type="submission" date="2024-02" db="EMBL/GenBank/DDBJ databases">
        <authorList>
            <person name="Vignale AGUSTIN F."/>
            <person name="Sosa J E."/>
            <person name="Modenutti C."/>
        </authorList>
    </citation>
    <scope>NUCLEOTIDE SEQUENCE [LARGE SCALE GENOMIC DNA]</scope>
</reference>
<name>A0ABC8TKG8_9AQUA</name>
<feature type="domain" description="RING-type" evidence="13">
    <location>
        <begin position="137"/>
        <end position="178"/>
    </location>
</feature>
<dbReference type="FunFam" id="3.30.40.10:FF:000365">
    <property type="entry name" value="Zinc finger family protein"/>
    <property type="match status" value="1"/>
</dbReference>
<dbReference type="SUPFAM" id="SSF57850">
    <property type="entry name" value="RING/U-box"/>
    <property type="match status" value="1"/>
</dbReference>
<keyword evidence="8 11" id="KW-0862">Zinc</keyword>
<evidence type="ECO:0000256" key="7">
    <source>
        <dbReference type="ARBA" id="ARBA00022786"/>
    </source>
</evidence>
<dbReference type="GO" id="GO:0006511">
    <property type="term" value="P:ubiquitin-dependent protein catabolic process"/>
    <property type="evidence" value="ECO:0007669"/>
    <property type="project" value="UniProtKB-UniRule"/>
</dbReference>
<evidence type="ECO:0000256" key="4">
    <source>
        <dbReference type="ARBA" id="ARBA00022679"/>
    </source>
</evidence>
<evidence type="ECO:0000256" key="1">
    <source>
        <dbReference type="ARBA" id="ARBA00000900"/>
    </source>
</evidence>
<evidence type="ECO:0000256" key="5">
    <source>
        <dbReference type="ARBA" id="ARBA00022723"/>
    </source>
</evidence>
<dbReference type="Proteomes" id="UP001642360">
    <property type="component" value="Unassembled WGS sequence"/>
</dbReference>
<dbReference type="EC" id="2.3.2.27" evidence="11"/>
<gene>
    <name evidence="14" type="ORF">ILEXP_LOCUS39444</name>
</gene>
<dbReference type="InterPro" id="IPR001841">
    <property type="entry name" value="Znf_RING"/>
</dbReference>
<keyword evidence="9" id="KW-0472">Membrane</keyword>
<dbReference type="AlphaFoldDB" id="A0ABC8TKG8"/>
<comment type="domain">
    <text evidence="11">The RING-type zinc finger domain is responsible for E3 ligase activity.</text>
</comment>
<evidence type="ECO:0000256" key="9">
    <source>
        <dbReference type="ARBA" id="ARBA00023136"/>
    </source>
</evidence>